<protein>
    <submittedName>
        <fullName evidence="1">Dihydroorotate dehydrogenase</fullName>
    </submittedName>
</protein>
<sequence length="143" mass="14936">MTDDRKGGGVSTRAEADLDALFAQARTEAHGEQMALPEALSARILADADSVLAEQAAQTQVRRARQAPVRSGFWRQLLTSIGGTPALAGLAVATVAGIWVGIVPPAGLQAGLQTVMGTTGTDDLFDIYFVDSSDVFEFAQSEG</sequence>
<proteinExistence type="predicted"/>
<evidence type="ECO:0000313" key="2">
    <source>
        <dbReference type="Proteomes" id="UP000594118"/>
    </source>
</evidence>
<keyword evidence="2" id="KW-1185">Reference proteome</keyword>
<reference evidence="1 2" key="1">
    <citation type="submission" date="2019-10" db="EMBL/GenBank/DDBJ databases">
        <title>Pseudopuniceibacterium sp. HQ09 islated from Antarctica.</title>
        <authorList>
            <person name="Liao L."/>
            <person name="Su S."/>
            <person name="Chen B."/>
            <person name="Yu Y."/>
        </authorList>
    </citation>
    <scope>NUCLEOTIDE SEQUENCE [LARGE SCALE GENOMIC DNA]</scope>
    <source>
        <strain evidence="1 2">HQ09</strain>
    </source>
</reference>
<gene>
    <name evidence="1" type="ORF">F3W81_08190</name>
</gene>
<dbReference type="RefSeq" id="WP_193083114.1">
    <property type="nucleotide sequence ID" value="NZ_CP045201.1"/>
</dbReference>
<dbReference type="KEGG" id="pshq:F3W81_08190"/>
<name>A0A7L9WK69_9RHOB</name>
<evidence type="ECO:0000313" key="1">
    <source>
        <dbReference type="EMBL" id="QOL80795.1"/>
    </source>
</evidence>
<organism evidence="1 2">
    <name type="scientific">Pseudooceanicola spongiae</name>
    <dbReference type="NCBI Taxonomy" id="2613965"/>
    <lineage>
        <taxon>Bacteria</taxon>
        <taxon>Pseudomonadati</taxon>
        <taxon>Pseudomonadota</taxon>
        <taxon>Alphaproteobacteria</taxon>
        <taxon>Rhodobacterales</taxon>
        <taxon>Paracoccaceae</taxon>
        <taxon>Pseudooceanicola</taxon>
    </lineage>
</organism>
<dbReference type="AlphaFoldDB" id="A0A7L9WK69"/>
<dbReference type="Proteomes" id="UP000594118">
    <property type="component" value="Chromosome"/>
</dbReference>
<dbReference type="EMBL" id="CP045201">
    <property type="protein sequence ID" value="QOL80795.1"/>
    <property type="molecule type" value="Genomic_DNA"/>
</dbReference>
<accession>A0A7L9WK69</accession>